<proteinExistence type="predicted"/>
<name>A0ABQ8RWM3_PERAM</name>
<gene>
    <name evidence="1" type="ORF">ANN_27662</name>
</gene>
<protein>
    <recommendedName>
        <fullName evidence="3">Tc1-like transposase DDE domain-containing protein</fullName>
    </recommendedName>
</protein>
<reference evidence="1 2" key="1">
    <citation type="journal article" date="2022" name="Allergy">
        <title>Genome assembly and annotation of Periplaneta americana reveal a comprehensive cockroach allergen profile.</title>
        <authorList>
            <person name="Wang L."/>
            <person name="Xiong Q."/>
            <person name="Saelim N."/>
            <person name="Wang L."/>
            <person name="Nong W."/>
            <person name="Wan A.T."/>
            <person name="Shi M."/>
            <person name="Liu X."/>
            <person name="Cao Q."/>
            <person name="Hui J.H.L."/>
            <person name="Sookrung N."/>
            <person name="Leung T.F."/>
            <person name="Tungtrongchitr A."/>
            <person name="Tsui S.K.W."/>
        </authorList>
    </citation>
    <scope>NUCLEOTIDE SEQUENCE [LARGE SCALE GENOMIC DNA]</scope>
    <source>
        <strain evidence="1">PWHHKU_190912</strain>
    </source>
</reference>
<keyword evidence="2" id="KW-1185">Reference proteome</keyword>
<evidence type="ECO:0008006" key="3">
    <source>
        <dbReference type="Google" id="ProtNLM"/>
    </source>
</evidence>
<accession>A0ABQ8RWM3</accession>
<dbReference type="EMBL" id="JAJSOF020000041">
    <property type="protein sequence ID" value="KAJ4426035.1"/>
    <property type="molecule type" value="Genomic_DNA"/>
</dbReference>
<sequence length="144" mass="16724">MDGALLMFTSKQKSGDFHDDMNYANFSKGVSEMLLPNIPPQSVIVLDNASYHNVQENRPPTMSPLKIDMKEWVFENKKILNETGAMKEETEEEMEKRKYELLRMTKKQLFNVIQGMRTSRIDQHFTSAGHTVQRLRLTTRTCIP</sequence>
<evidence type="ECO:0000313" key="2">
    <source>
        <dbReference type="Proteomes" id="UP001148838"/>
    </source>
</evidence>
<comment type="caution">
    <text evidence="1">The sequence shown here is derived from an EMBL/GenBank/DDBJ whole genome shotgun (WGS) entry which is preliminary data.</text>
</comment>
<organism evidence="1 2">
    <name type="scientific">Periplaneta americana</name>
    <name type="common">American cockroach</name>
    <name type="synonym">Blatta americana</name>
    <dbReference type="NCBI Taxonomy" id="6978"/>
    <lineage>
        <taxon>Eukaryota</taxon>
        <taxon>Metazoa</taxon>
        <taxon>Ecdysozoa</taxon>
        <taxon>Arthropoda</taxon>
        <taxon>Hexapoda</taxon>
        <taxon>Insecta</taxon>
        <taxon>Pterygota</taxon>
        <taxon>Neoptera</taxon>
        <taxon>Polyneoptera</taxon>
        <taxon>Dictyoptera</taxon>
        <taxon>Blattodea</taxon>
        <taxon>Blattoidea</taxon>
        <taxon>Blattidae</taxon>
        <taxon>Blattinae</taxon>
        <taxon>Periplaneta</taxon>
    </lineage>
</organism>
<evidence type="ECO:0000313" key="1">
    <source>
        <dbReference type="EMBL" id="KAJ4426035.1"/>
    </source>
</evidence>
<dbReference type="Proteomes" id="UP001148838">
    <property type="component" value="Unassembled WGS sequence"/>
</dbReference>